<keyword evidence="1" id="KW-0812">Transmembrane</keyword>
<dbReference type="PANTHER" id="PTHR24020">
    <property type="entry name" value="COLLAGEN ALPHA"/>
    <property type="match status" value="1"/>
</dbReference>
<dbReference type="STRING" id="37653.A0A0L8FUR4"/>
<dbReference type="InterPro" id="IPR050525">
    <property type="entry name" value="ECM_Assembly_Org"/>
</dbReference>
<dbReference type="InterPro" id="IPR036465">
    <property type="entry name" value="vWFA_dom_sf"/>
</dbReference>
<proteinExistence type="predicted"/>
<dbReference type="InterPro" id="IPR002035">
    <property type="entry name" value="VWF_A"/>
</dbReference>
<dbReference type="SUPFAM" id="SSF53300">
    <property type="entry name" value="vWA-like"/>
    <property type="match status" value="1"/>
</dbReference>
<feature type="transmembrane region" description="Helical" evidence="1">
    <location>
        <begin position="79"/>
        <end position="98"/>
    </location>
</feature>
<keyword evidence="1" id="KW-0472">Membrane</keyword>
<accession>A0A0L8FUR4</accession>
<gene>
    <name evidence="3" type="ORF">OCBIM_22008062mg</name>
</gene>
<evidence type="ECO:0000259" key="2">
    <source>
        <dbReference type="PROSITE" id="PS50234"/>
    </source>
</evidence>
<evidence type="ECO:0000256" key="1">
    <source>
        <dbReference type="SAM" id="Phobius"/>
    </source>
</evidence>
<name>A0A0L8FUR4_OCTBM</name>
<feature type="transmembrane region" description="Helical" evidence="1">
    <location>
        <begin position="110"/>
        <end position="135"/>
    </location>
</feature>
<organism evidence="3">
    <name type="scientific">Octopus bimaculoides</name>
    <name type="common">California two-spotted octopus</name>
    <dbReference type="NCBI Taxonomy" id="37653"/>
    <lineage>
        <taxon>Eukaryota</taxon>
        <taxon>Metazoa</taxon>
        <taxon>Spiralia</taxon>
        <taxon>Lophotrochozoa</taxon>
        <taxon>Mollusca</taxon>
        <taxon>Cephalopoda</taxon>
        <taxon>Coleoidea</taxon>
        <taxon>Octopodiformes</taxon>
        <taxon>Octopoda</taxon>
        <taxon>Incirrata</taxon>
        <taxon>Octopodidae</taxon>
        <taxon>Octopus</taxon>
    </lineage>
</organism>
<feature type="non-terminal residue" evidence="3">
    <location>
        <position position="332"/>
    </location>
</feature>
<evidence type="ECO:0000313" key="3">
    <source>
        <dbReference type="EMBL" id="KOF68135.1"/>
    </source>
</evidence>
<protein>
    <recommendedName>
        <fullName evidence="2">VWFA domain-containing protein</fullName>
    </recommendedName>
</protein>
<dbReference type="OrthoDB" id="6132182at2759"/>
<dbReference type="SMART" id="SM00327">
    <property type="entry name" value="VWA"/>
    <property type="match status" value="1"/>
</dbReference>
<dbReference type="PRINTS" id="PR00453">
    <property type="entry name" value="VWFADOMAIN"/>
</dbReference>
<dbReference type="Pfam" id="PF00092">
    <property type="entry name" value="VWA"/>
    <property type="match status" value="1"/>
</dbReference>
<reference evidence="3" key="1">
    <citation type="submission" date="2015-07" db="EMBL/GenBank/DDBJ databases">
        <title>MeaNS - Measles Nucleotide Surveillance Program.</title>
        <authorList>
            <person name="Tran T."/>
            <person name="Druce J."/>
        </authorList>
    </citation>
    <scope>NUCLEOTIDE SEQUENCE</scope>
    <source>
        <strain evidence="3">UCB-OBI-ISO-001</strain>
        <tissue evidence="3">Gonad</tissue>
    </source>
</reference>
<dbReference type="AlphaFoldDB" id="A0A0L8FUR4"/>
<feature type="transmembrane region" description="Helical" evidence="1">
    <location>
        <begin position="55"/>
        <end position="73"/>
    </location>
</feature>
<dbReference type="Gene3D" id="3.40.50.410">
    <property type="entry name" value="von Willebrand factor, type A domain"/>
    <property type="match status" value="1"/>
</dbReference>
<feature type="domain" description="VWFA" evidence="2">
    <location>
        <begin position="156"/>
        <end position="332"/>
    </location>
</feature>
<keyword evidence="1" id="KW-1133">Transmembrane helix</keyword>
<dbReference type="PROSITE" id="PS50234">
    <property type="entry name" value="VWFA"/>
    <property type="match status" value="1"/>
</dbReference>
<dbReference type="PANTHER" id="PTHR24020:SF84">
    <property type="entry name" value="VWFA DOMAIN-CONTAINING PROTEIN"/>
    <property type="match status" value="1"/>
</dbReference>
<sequence length="332" mass="36522">MAVISHSSFNSGGTLRTHTLATRLPQYEGMSTHSSDLIASVKCFIASVVKRTSRVAYLLPLVTYVVTLFNSLIHSFMASIGAISIFLVAVFMVLNVTVPFNTLADNSSGGVSFSMLPSLVISVSLSFIFLGSTFISRTSNSCTSTPLFECYGDVADFVFVLDSSSSIWPPDYNRLRSFVNNFAKNYNIGQGPCQVKMGVVSYSDKAHVDIPLDKYKDRWAVSDAIKNVPYRMGQTNTADALDLTKKMFERPYPQPERPQVAIIVTDGVSDNREETRRKAQKLKDAGIHTYSVGVGNNVDLQELMDIASTYPKGIVRVPSYKALEQIAISFNV</sequence>
<dbReference type="EMBL" id="KQ426556">
    <property type="protein sequence ID" value="KOF68135.1"/>
    <property type="molecule type" value="Genomic_DNA"/>
</dbReference>